<accession>A0A426S7V9</accession>
<gene>
    <name evidence="1" type="ORF">CQW44_15260</name>
</gene>
<proteinExistence type="predicted"/>
<keyword evidence="2" id="KW-1185">Reference proteome</keyword>
<name>A0A426S7V9_9ACTN</name>
<organism evidence="1 2">
    <name type="scientific">Streptomyces griseofuscus</name>
    <dbReference type="NCBI Taxonomy" id="146922"/>
    <lineage>
        <taxon>Bacteria</taxon>
        <taxon>Bacillati</taxon>
        <taxon>Actinomycetota</taxon>
        <taxon>Actinomycetes</taxon>
        <taxon>Kitasatosporales</taxon>
        <taxon>Streptomycetaceae</taxon>
        <taxon>Streptomyces</taxon>
    </lineage>
</organism>
<reference evidence="1 2" key="1">
    <citation type="submission" date="2017-10" db="EMBL/GenBank/DDBJ databases">
        <title>Draft genome of actinobacteria isolated from guarana (Paullinia cupana (Mart.) Ducke.</title>
        <authorList>
            <person name="Siqueira K.A."/>
            <person name="Liotti R.G."/>
            <person name="Mendes T.A."/>
            <person name="Soares M.A."/>
        </authorList>
    </citation>
    <scope>NUCLEOTIDE SEQUENCE [LARGE SCALE GENOMIC DNA]</scope>
    <source>
        <strain evidence="1 2">199</strain>
    </source>
</reference>
<comment type="caution">
    <text evidence="1">The sequence shown here is derived from an EMBL/GenBank/DDBJ whole genome shotgun (WGS) entry which is preliminary data.</text>
</comment>
<sequence length="91" mass="9577">MTATAARATSTTAATRARITAAAARACSRREVMTSAATPEVRIALVFHHARSCASGRVFCMGGRVLRPAMALSLARARSETTRACPMGRVI</sequence>
<protein>
    <submittedName>
        <fullName evidence="1">Uncharacterized protein</fullName>
    </submittedName>
</protein>
<dbReference type="Proteomes" id="UP000276379">
    <property type="component" value="Unassembled WGS sequence"/>
</dbReference>
<evidence type="ECO:0000313" key="2">
    <source>
        <dbReference type="Proteomes" id="UP000276379"/>
    </source>
</evidence>
<dbReference type="AlphaFoldDB" id="A0A426S7V9"/>
<evidence type="ECO:0000313" key="1">
    <source>
        <dbReference type="EMBL" id="RRQ86245.1"/>
    </source>
</evidence>
<dbReference type="EMBL" id="PDES01000006">
    <property type="protein sequence ID" value="RRQ86245.1"/>
    <property type="molecule type" value="Genomic_DNA"/>
</dbReference>